<organism evidence="3 4">
    <name type="scientific">Abyssobacteria bacterium (strain SURF_5)</name>
    <dbReference type="NCBI Taxonomy" id="2093360"/>
    <lineage>
        <taxon>Bacteria</taxon>
        <taxon>Pseudomonadati</taxon>
        <taxon>Candidatus Hydrogenedentota</taxon>
        <taxon>Candidatus Abyssobacteria</taxon>
    </lineage>
</organism>
<dbReference type="InterPro" id="IPR019752">
    <property type="entry name" value="Pyrv/ketoisovalerate_OxRed_cat"/>
</dbReference>
<evidence type="ECO:0000256" key="1">
    <source>
        <dbReference type="ARBA" id="ARBA00023002"/>
    </source>
</evidence>
<evidence type="ECO:0000259" key="2">
    <source>
        <dbReference type="Pfam" id="PF01558"/>
    </source>
</evidence>
<dbReference type="AlphaFoldDB" id="A0A3A4NSV9"/>
<dbReference type="PANTHER" id="PTHR43854:SF1">
    <property type="entry name" value="INDOLEPYRUVATE OXIDOREDUCTASE SUBUNIT IORB"/>
    <property type="match status" value="1"/>
</dbReference>
<dbReference type="GO" id="GO:0016903">
    <property type="term" value="F:oxidoreductase activity, acting on the aldehyde or oxo group of donors"/>
    <property type="evidence" value="ECO:0007669"/>
    <property type="project" value="InterPro"/>
</dbReference>
<dbReference type="SUPFAM" id="SSF53323">
    <property type="entry name" value="Pyruvate-ferredoxin oxidoreductase, PFOR, domain III"/>
    <property type="match status" value="1"/>
</dbReference>
<evidence type="ECO:0000313" key="3">
    <source>
        <dbReference type="EMBL" id="RJP21126.1"/>
    </source>
</evidence>
<accession>A0A3A4NSV9</accession>
<keyword evidence="1" id="KW-0560">Oxidoreductase</keyword>
<dbReference type="InterPro" id="IPR002869">
    <property type="entry name" value="Pyrv_flavodox_OxRed_cen"/>
</dbReference>
<name>A0A3A4NSV9_ABYX5</name>
<comment type="caution">
    <text evidence="3">The sequence shown here is derived from an EMBL/GenBank/DDBJ whole genome shotgun (WGS) entry which is preliminary data.</text>
</comment>
<protein>
    <submittedName>
        <fullName evidence="3">Indolepyruvate oxidoreductase subunit beta</fullName>
    </submittedName>
</protein>
<dbReference type="Proteomes" id="UP000265882">
    <property type="component" value="Unassembled WGS sequence"/>
</dbReference>
<dbReference type="InterPro" id="IPR052198">
    <property type="entry name" value="IorB_Oxidoreductase"/>
</dbReference>
<dbReference type="EMBL" id="QZKU01000070">
    <property type="protein sequence ID" value="RJP21126.1"/>
    <property type="molecule type" value="Genomic_DNA"/>
</dbReference>
<keyword evidence="3" id="KW-0670">Pyruvate</keyword>
<sequence length="192" mass="21162">MNVLMVGVGGQGVLTCADIMARSAMESGFDVKVSEVHGMAQRGGSVYSHVRYSKRVDSPLIMQGEADVVMAFERVESLRFAHYIKPDGLFLVNNQRMDPVTVSSGLAKYPDDVFERLKRLPQRVQIVDGEKMAADPALRRSVNFLLLGALAGHTPDLTPDVWEKMISEAFAKKPAVLKTVLKVFRQGLNAKN</sequence>
<dbReference type="PANTHER" id="PTHR43854">
    <property type="entry name" value="INDOLEPYRUVATE OXIDOREDUCTASE SUBUNIT IORB"/>
    <property type="match status" value="1"/>
</dbReference>
<dbReference type="Gene3D" id="3.40.920.10">
    <property type="entry name" value="Pyruvate-ferredoxin oxidoreductase, PFOR, domain III"/>
    <property type="match status" value="1"/>
</dbReference>
<reference evidence="3 4" key="1">
    <citation type="journal article" date="2017" name="ISME J.">
        <title>Energy and carbon metabolisms in a deep terrestrial subsurface fluid microbial community.</title>
        <authorList>
            <person name="Momper L."/>
            <person name="Jungbluth S.P."/>
            <person name="Lee M.D."/>
            <person name="Amend J.P."/>
        </authorList>
    </citation>
    <scope>NUCLEOTIDE SEQUENCE [LARGE SCALE GENOMIC DNA]</scope>
    <source>
        <strain evidence="3">SURF_5</strain>
    </source>
</reference>
<dbReference type="Pfam" id="PF01558">
    <property type="entry name" value="POR"/>
    <property type="match status" value="1"/>
</dbReference>
<proteinExistence type="predicted"/>
<feature type="domain" description="Pyruvate/ketoisovalerate oxidoreductase catalytic" evidence="2">
    <location>
        <begin position="9"/>
        <end position="188"/>
    </location>
</feature>
<evidence type="ECO:0000313" key="4">
    <source>
        <dbReference type="Proteomes" id="UP000265882"/>
    </source>
</evidence>
<gene>
    <name evidence="3" type="ORF">C4520_10435</name>
</gene>